<dbReference type="EMBL" id="ACEO02000001">
    <property type="protein sequence ID" value="EFC53116.1"/>
    <property type="molecule type" value="Genomic_DNA"/>
</dbReference>
<dbReference type="Proteomes" id="UP000004621">
    <property type="component" value="Unassembled WGS sequence"/>
</dbReference>
<evidence type="ECO:0000313" key="1">
    <source>
        <dbReference type="EMBL" id="EFC53116.1"/>
    </source>
</evidence>
<reference evidence="1 2" key="1">
    <citation type="submission" date="2010-01" db="EMBL/GenBank/DDBJ databases">
        <authorList>
            <person name="Weinstock G."/>
            <person name="Sodergren E."/>
            <person name="Clifton S."/>
            <person name="Fulton L."/>
            <person name="Fulton B."/>
            <person name="Courtney L."/>
            <person name="Fronick C."/>
            <person name="Harrison M."/>
            <person name="Strong C."/>
            <person name="Farmer C."/>
            <person name="Delahaunty K."/>
            <person name="Markovic C."/>
            <person name="Hall O."/>
            <person name="Minx P."/>
            <person name="Tomlinson C."/>
            <person name="Mitreva M."/>
            <person name="Nelson J."/>
            <person name="Hou S."/>
            <person name="Wollam A."/>
            <person name="Pepin K.H."/>
            <person name="Johnson M."/>
            <person name="Bhonagiri V."/>
            <person name="Nash W.E."/>
            <person name="Warren W."/>
            <person name="Chinwalla A."/>
            <person name="Mardis E.R."/>
            <person name="Wilson R.K."/>
        </authorList>
    </citation>
    <scope>NUCLEOTIDE SEQUENCE [LARGE SCALE GENOMIC DNA]</scope>
    <source>
        <strain evidence="1 2">NJ9703</strain>
    </source>
</reference>
<gene>
    <name evidence="1" type="ORF">NEISUBOT_03113</name>
</gene>
<name>A0A9W5ISU9_NEISU</name>
<organism evidence="1 2">
    <name type="scientific">Neisseria subflava NJ9703</name>
    <dbReference type="NCBI Taxonomy" id="546268"/>
    <lineage>
        <taxon>Bacteria</taxon>
        <taxon>Pseudomonadati</taxon>
        <taxon>Pseudomonadota</taxon>
        <taxon>Betaproteobacteria</taxon>
        <taxon>Neisseriales</taxon>
        <taxon>Neisseriaceae</taxon>
        <taxon>Neisseria</taxon>
    </lineage>
</organism>
<protein>
    <submittedName>
        <fullName evidence="1">Uncharacterized protein</fullName>
    </submittedName>
</protein>
<accession>A0A9W5ISU9</accession>
<sequence>MLVTRFFIITLRSGWFLVRKGVILKGYPLLRYAFIVKEF</sequence>
<proteinExistence type="predicted"/>
<comment type="caution">
    <text evidence="1">The sequence shown here is derived from an EMBL/GenBank/DDBJ whole genome shotgun (WGS) entry which is preliminary data.</text>
</comment>
<evidence type="ECO:0000313" key="2">
    <source>
        <dbReference type="Proteomes" id="UP000004621"/>
    </source>
</evidence>
<dbReference type="AlphaFoldDB" id="A0A9W5ISU9"/>